<evidence type="ECO:0000256" key="2">
    <source>
        <dbReference type="SAM" id="Phobius"/>
    </source>
</evidence>
<dbReference type="GO" id="GO:0005737">
    <property type="term" value="C:cytoplasm"/>
    <property type="evidence" value="ECO:0007669"/>
    <property type="project" value="TreeGrafter"/>
</dbReference>
<sequence length="523" mass="58190">MTTRPRSSSIPSLADAQYALHTARKQPARRIAAYTILAAFLGVFLILGFGSGNTKDWEGLEVIRGFPKFDRIEGDGIHTLTESDLKAGGKKRFIIVGDIHGMHGSFKKMMSSISYTPSKDHLIHVGDLLAKGPSSPAVLQQLSSANVTGVRGNHDQKVIEWAAWIEWVVSHHGGRAWLKDMESKSEEDLEEMKKKHGKKWKIPDGWKFGGEHYWLARNLKSGEERYLSSLPLVLHLPDYHIFLVHAGILPLNPTIPLSSKHQPLSHVPGSLRAPHKKGRKADSARFRRAAIDSEDNDEEAEKNKHHPRKPSTEKELRTLQERMVLQTIPQNTIPFNLLNMRSLERNSPVRTKKGRPWSEVWNSVIDRCKGFPEDAVQVALTGEGLPDKDANGEKREKTWWETLVSSPGEIIDWDPEGDSAEHGWSRIPHKLPCHPSTVIYGHAAGRGLDVKDWSIGLDSGCVYGRRMTAMVLSENEEDLGVEGLGVEDGDDDEGVEVQVKKVKIGDGKLVGRLVSVKCPDVGA</sequence>
<keyword evidence="5" id="KW-1185">Reference proteome</keyword>
<keyword evidence="2" id="KW-0472">Membrane</keyword>
<evidence type="ECO:0000259" key="3">
    <source>
        <dbReference type="Pfam" id="PF00149"/>
    </source>
</evidence>
<dbReference type="InterPro" id="IPR004843">
    <property type="entry name" value="Calcineurin-like_PHP"/>
</dbReference>
<keyword evidence="2" id="KW-1133">Transmembrane helix</keyword>
<accession>A0A0C3AIB8</accession>
<feature type="region of interest" description="Disordered" evidence="1">
    <location>
        <begin position="260"/>
        <end position="315"/>
    </location>
</feature>
<evidence type="ECO:0000256" key="1">
    <source>
        <dbReference type="SAM" id="MobiDB-lite"/>
    </source>
</evidence>
<protein>
    <recommendedName>
        <fullName evidence="3">Calcineurin-like phosphoesterase domain-containing protein</fullName>
    </recommendedName>
</protein>
<gene>
    <name evidence="4" type="ORF">M408DRAFT_331780</name>
</gene>
<proteinExistence type="predicted"/>
<feature type="compositionally biased region" description="Basic and acidic residues" evidence="1">
    <location>
        <begin position="280"/>
        <end position="291"/>
    </location>
</feature>
<dbReference type="PANTHER" id="PTHR42850:SF4">
    <property type="entry name" value="ZINC-DEPENDENT ENDOPOLYPHOSPHATASE"/>
    <property type="match status" value="1"/>
</dbReference>
<organism evidence="4 5">
    <name type="scientific">Serendipita vermifera MAFF 305830</name>
    <dbReference type="NCBI Taxonomy" id="933852"/>
    <lineage>
        <taxon>Eukaryota</taxon>
        <taxon>Fungi</taxon>
        <taxon>Dikarya</taxon>
        <taxon>Basidiomycota</taxon>
        <taxon>Agaricomycotina</taxon>
        <taxon>Agaricomycetes</taxon>
        <taxon>Sebacinales</taxon>
        <taxon>Serendipitaceae</taxon>
        <taxon>Serendipita</taxon>
    </lineage>
</organism>
<name>A0A0C3AIB8_SERVB</name>
<dbReference type="PANTHER" id="PTHR42850">
    <property type="entry name" value="METALLOPHOSPHOESTERASE"/>
    <property type="match status" value="1"/>
</dbReference>
<dbReference type="SUPFAM" id="SSF56300">
    <property type="entry name" value="Metallo-dependent phosphatases"/>
    <property type="match status" value="1"/>
</dbReference>
<dbReference type="OrthoDB" id="10267127at2759"/>
<dbReference type="EMBL" id="KN824324">
    <property type="protein sequence ID" value="KIM24400.1"/>
    <property type="molecule type" value="Genomic_DNA"/>
</dbReference>
<dbReference type="Pfam" id="PF00149">
    <property type="entry name" value="Metallophos"/>
    <property type="match status" value="1"/>
</dbReference>
<dbReference type="InterPro" id="IPR029052">
    <property type="entry name" value="Metallo-depent_PP-like"/>
</dbReference>
<dbReference type="STRING" id="933852.A0A0C3AIB8"/>
<evidence type="ECO:0000313" key="4">
    <source>
        <dbReference type="EMBL" id="KIM24400.1"/>
    </source>
</evidence>
<dbReference type="GO" id="GO:0016791">
    <property type="term" value="F:phosphatase activity"/>
    <property type="evidence" value="ECO:0007669"/>
    <property type="project" value="TreeGrafter"/>
</dbReference>
<reference evidence="5" key="2">
    <citation type="submission" date="2015-01" db="EMBL/GenBank/DDBJ databases">
        <title>Evolutionary Origins and Diversification of the Mycorrhizal Mutualists.</title>
        <authorList>
            <consortium name="DOE Joint Genome Institute"/>
            <consortium name="Mycorrhizal Genomics Consortium"/>
            <person name="Kohler A."/>
            <person name="Kuo A."/>
            <person name="Nagy L.G."/>
            <person name="Floudas D."/>
            <person name="Copeland A."/>
            <person name="Barry K.W."/>
            <person name="Cichocki N."/>
            <person name="Veneault-Fourrey C."/>
            <person name="LaButti K."/>
            <person name="Lindquist E.A."/>
            <person name="Lipzen A."/>
            <person name="Lundell T."/>
            <person name="Morin E."/>
            <person name="Murat C."/>
            <person name="Riley R."/>
            <person name="Ohm R."/>
            <person name="Sun H."/>
            <person name="Tunlid A."/>
            <person name="Henrissat B."/>
            <person name="Grigoriev I.V."/>
            <person name="Hibbett D.S."/>
            <person name="Martin F."/>
        </authorList>
    </citation>
    <scope>NUCLEOTIDE SEQUENCE [LARGE SCALE GENOMIC DNA]</scope>
    <source>
        <strain evidence="5">MAFF 305830</strain>
    </source>
</reference>
<keyword evidence="2" id="KW-0812">Transmembrane</keyword>
<dbReference type="Gene3D" id="3.60.21.10">
    <property type="match status" value="1"/>
</dbReference>
<dbReference type="GO" id="GO:0006798">
    <property type="term" value="P:polyphosphate catabolic process"/>
    <property type="evidence" value="ECO:0007669"/>
    <property type="project" value="TreeGrafter"/>
</dbReference>
<dbReference type="InterPro" id="IPR050126">
    <property type="entry name" value="Ap4A_hydrolase"/>
</dbReference>
<dbReference type="GO" id="GO:0000298">
    <property type="term" value="F:endopolyphosphatase activity"/>
    <property type="evidence" value="ECO:0007669"/>
    <property type="project" value="TreeGrafter"/>
</dbReference>
<feature type="transmembrane region" description="Helical" evidence="2">
    <location>
        <begin position="31"/>
        <end position="50"/>
    </location>
</feature>
<dbReference type="Proteomes" id="UP000054097">
    <property type="component" value="Unassembled WGS sequence"/>
</dbReference>
<evidence type="ECO:0000313" key="5">
    <source>
        <dbReference type="Proteomes" id="UP000054097"/>
    </source>
</evidence>
<reference evidence="4 5" key="1">
    <citation type="submission" date="2014-04" db="EMBL/GenBank/DDBJ databases">
        <authorList>
            <consortium name="DOE Joint Genome Institute"/>
            <person name="Kuo A."/>
            <person name="Zuccaro A."/>
            <person name="Kohler A."/>
            <person name="Nagy L.G."/>
            <person name="Floudas D."/>
            <person name="Copeland A."/>
            <person name="Barry K.W."/>
            <person name="Cichocki N."/>
            <person name="Veneault-Fourrey C."/>
            <person name="LaButti K."/>
            <person name="Lindquist E.A."/>
            <person name="Lipzen A."/>
            <person name="Lundell T."/>
            <person name="Morin E."/>
            <person name="Murat C."/>
            <person name="Sun H."/>
            <person name="Tunlid A."/>
            <person name="Henrissat B."/>
            <person name="Grigoriev I.V."/>
            <person name="Hibbett D.S."/>
            <person name="Martin F."/>
            <person name="Nordberg H.P."/>
            <person name="Cantor M.N."/>
            <person name="Hua S.X."/>
        </authorList>
    </citation>
    <scope>NUCLEOTIDE SEQUENCE [LARGE SCALE GENOMIC DNA]</scope>
    <source>
        <strain evidence="4 5">MAFF 305830</strain>
    </source>
</reference>
<dbReference type="AlphaFoldDB" id="A0A0C3AIB8"/>
<feature type="domain" description="Calcineurin-like phosphoesterase" evidence="3">
    <location>
        <begin position="92"/>
        <end position="206"/>
    </location>
</feature>
<dbReference type="HOGENOM" id="CLU_023125_0_3_1"/>